<evidence type="ECO:0000313" key="1">
    <source>
        <dbReference type="EMBL" id="BES79908.1"/>
    </source>
</evidence>
<reference evidence="1 2" key="1">
    <citation type="submission" date="2023-09" db="EMBL/GenBank/DDBJ databases">
        <title>Analysis of phage genome (vB_Yru_GN1) of the bacterium (Yersinia ruckeri).</title>
        <authorList>
            <person name="Ganjoor M.S."/>
            <person name="Bouzari M."/>
            <person name="Soleimani-Delfan A."/>
        </authorList>
    </citation>
    <scope>NUCLEOTIDE SEQUENCE [LARGE SCALE GENOMIC DNA]</scope>
    <source>
        <strain evidence="2">vB_Yru_GN1</strain>
    </source>
</reference>
<keyword evidence="2" id="KW-1185">Reference proteome</keyword>
<dbReference type="InterPro" id="IPR036412">
    <property type="entry name" value="HAD-like_sf"/>
</dbReference>
<accession>A0AA86J4A9</accession>
<evidence type="ECO:0000313" key="2">
    <source>
        <dbReference type="Proteomes" id="UP001304813"/>
    </source>
</evidence>
<organism evidence="1 2">
    <name type="scientific">Yersinia phage vB_Yru_GN1</name>
    <dbReference type="NCBI Taxonomy" id="3074381"/>
    <lineage>
        <taxon>Viruses</taxon>
        <taxon>Duplodnaviria</taxon>
        <taxon>Heunggongvirae</taxon>
        <taxon>Uroviricota</taxon>
        <taxon>Caudoviricetes</taxon>
        <taxon>Caudoviricetes incertae sedis</taxon>
        <taxon>Sepahanvirus</taxon>
        <taxon>Sepahanvirus vB-Yru-GN1</taxon>
    </lineage>
</organism>
<sequence length="193" mass="22413">MKHAFLDLDDTVNGTRNILVHLMKTIHNYDAPEDIYLTSDNTDGYLGEILDSGEFMKHVNLNRGFPGLFGHLVRTNNLTINICTHRGYHPKGEEYTHEFLNNLGILDFLDEIIILDPKKNPNKVEFIKSELKLVDDEFIIIDDKPNFFSNESLCRNTILFDQFWNKDIIPFSKYHRISSLVEAIPVIDQFVKD</sequence>
<dbReference type="Proteomes" id="UP001304813">
    <property type="component" value="Segment"/>
</dbReference>
<dbReference type="EMBL" id="LC779065">
    <property type="protein sequence ID" value="BES79908.1"/>
    <property type="molecule type" value="Genomic_DNA"/>
</dbReference>
<name>A0AA86J4A9_9CAUD</name>
<dbReference type="InterPro" id="IPR023214">
    <property type="entry name" value="HAD_sf"/>
</dbReference>
<proteinExistence type="predicted"/>
<dbReference type="SUPFAM" id="SSF56784">
    <property type="entry name" value="HAD-like"/>
    <property type="match status" value="1"/>
</dbReference>
<protein>
    <submittedName>
        <fullName evidence="1">(Pyro) phosphatase or 5'(3')-deoxyribo nucleotidase</fullName>
    </submittedName>
</protein>
<dbReference type="Gene3D" id="3.40.50.1000">
    <property type="entry name" value="HAD superfamily/HAD-like"/>
    <property type="match status" value="1"/>
</dbReference>